<dbReference type="GO" id="GO:0005975">
    <property type="term" value="P:carbohydrate metabolic process"/>
    <property type="evidence" value="ECO:0007669"/>
    <property type="project" value="InterPro"/>
</dbReference>
<dbReference type="AlphaFoldDB" id="A0A1C6HAX0"/>
<keyword evidence="2" id="KW-1133">Transmembrane helix</keyword>
<dbReference type="InterPro" id="IPR052354">
    <property type="entry name" value="Cell_Wall_Dynamics_Protein"/>
</dbReference>
<feature type="domain" description="SH3b" evidence="4">
    <location>
        <begin position="434"/>
        <end position="497"/>
    </location>
</feature>
<dbReference type="SMART" id="SM00287">
    <property type="entry name" value="SH3b"/>
    <property type="match status" value="4"/>
</dbReference>
<dbReference type="PROSITE" id="PS51781">
    <property type="entry name" value="SH3B"/>
    <property type="match status" value="3"/>
</dbReference>
<dbReference type="InterPro" id="IPR001223">
    <property type="entry name" value="Glyco_hydro18_cat"/>
</dbReference>
<dbReference type="Gene3D" id="3.20.20.80">
    <property type="entry name" value="Glycosidases"/>
    <property type="match status" value="1"/>
</dbReference>
<proteinExistence type="predicted"/>
<dbReference type="InterPro" id="IPR017853">
    <property type="entry name" value="GH"/>
</dbReference>
<dbReference type="PROSITE" id="PS51910">
    <property type="entry name" value="GH18_2"/>
    <property type="match status" value="1"/>
</dbReference>
<sequence length="700" mass="76179">MYTYSLTQRTDGGYDLIVEIPWREAEFGFDLWGGNSAPKPEKQLAAYLAKDGRQKKIKTIRFVVAGLLVAVIPFSAATVALAESPHFTSIADGVLAAVEQAVRAGDKFHMTYLYGGSVSQQIAQVQAVGNFDTVSPSYFDISAQGELSLNGVSATLVDAMHQMGIKVVPMLSNHWDRTAGERALQDPEKLAGQIIDAINTHGLDGVNVDIENVTAAHRDAYTQLVRILRQRLPAGKEVSVAVAANPNGWTTGWHGSYDYAGLAQYADYLMIMAYDESWEGSAPGPVASAPFVEKSIRYALQHAPAEKIVLGVPLYGRIWSADGRLQGNGISIKTLERMLADYRATITYSDTMQSPKAEFTVREGDKVYTVAGKPLTPGNYTVWFENGQSLQAKAQLMHQYDLKGLGSWALSQASDEVLGQLPGWVEGESEEEVSLSGKVTASSLRIRRRPTTASDTIGFLAQGQQVTIVARLDGWYRIRLADNGYGYVSADYIQVEEPEVPPVITRTGYSTGDRVRVRAQPSTGGDILRHLSRGDAFTVVGEAQNSWYQVQLADGTAGYVHSDYVSFTRPEVDRPAYSTGDRVRVRAQPSTVADILGLLNRGDAFTAVGEVQNGWYRVRLADGTEGYVHGDYVALGRGAHITGNSVRLRSQSSTASAVLGLLNRGDMLTVIGEKQNGWYWVRLPSGVLGYVHGDYVALDS</sequence>
<feature type="domain" description="SH3" evidence="3">
    <location>
        <begin position="498"/>
        <end position="570"/>
    </location>
</feature>
<evidence type="ECO:0000313" key="6">
    <source>
        <dbReference type="EMBL" id="SCJ54700.1"/>
    </source>
</evidence>
<dbReference type="EMBL" id="FMHG01000001">
    <property type="protein sequence ID" value="SCJ54700.1"/>
    <property type="molecule type" value="Genomic_DNA"/>
</dbReference>
<dbReference type="EC" id="3.2.-.-" evidence="6"/>
<keyword evidence="6" id="KW-0326">Glycosidase</keyword>
<dbReference type="SMART" id="SM00636">
    <property type="entry name" value="Glyco_18"/>
    <property type="match status" value="1"/>
</dbReference>
<dbReference type="SUPFAM" id="SSF50044">
    <property type="entry name" value="SH3-domain"/>
    <property type="match status" value="3"/>
</dbReference>
<dbReference type="Gene3D" id="2.30.30.40">
    <property type="entry name" value="SH3 Domains"/>
    <property type="match status" value="4"/>
</dbReference>
<gene>
    <name evidence="6" type="primary">ydhD</name>
    <name evidence="6" type="ORF">SAMEA3545359_00764</name>
</gene>
<evidence type="ECO:0000259" key="3">
    <source>
        <dbReference type="PROSITE" id="PS50002"/>
    </source>
</evidence>
<dbReference type="InterPro" id="IPR036028">
    <property type="entry name" value="SH3-like_dom_sf"/>
</dbReference>
<dbReference type="Gene3D" id="3.10.50.10">
    <property type="match status" value="1"/>
</dbReference>
<feature type="domain" description="SH3b" evidence="4">
    <location>
        <begin position="505"/>
        <end position="569"/>
    </location>
</feature>
<dbReference type="CDD" id="cd00174">
    <property type="entry name" value="SH3"/>
    <property type="match status" value="1"/>
</dbReference>
<dbReference type="Pfam" id="PF08239">
    <property type="entry name" value="SH3_3"/>
    <property type="match status" value="4"/>
</dbReference>
<accession>A0A1C6HAX0</accession>
<dbReference type="GO" id="GO:0008061">
    <property type="term" value="F:chitin binding"/>
    <property type="evidence" value="ECO:0007669"/>
    <property type="project" value="InterPro"/>
</dbReference>
<name>A0A1C6HAX0_9FIRM</name>
<feature type="transmembrane region" description="Helical" evidence="2">
    <location>
        <begin position="62"/>
        <end position="82"/>
    </location>
</feature>
<feature type="domain" description="SH3" evidence="3">
    <location>
        <begin position="621"/>
        <end position="700"/>
    </location>
</feature>
<dbReference type="InterPro" id="IPR003646">
    <property type="entry name" value="SH3-like_bac-type"/>
</dbReference>
<protein>
    <submittedName>
        <fullName evidence="6">Putative sporulation-specific glycosylase ydhD</fullName>
        <ecNumber evidence="6">3.2.-.-</ecNumber>
    </submittedName>
</protein>
<dbReference type="InterPro" id="IPR001452">
    <property type="entry name" value="SH3_domain"/>
</dbReference>
<dbReference type="InterPro" id="IPR011583">
    <property type="entry name" value="Chitinase_II/V-like_cat"/>
</dbReference>
<dbReference type="GO" id="GO:0016798">
    <property type="term" value="F:hydrolase activity, acting on glycosyl bonds"/>
    <property type="evidence" value="ECO:0007669"/>
    <property type="project" value="UniProtKB-KW"/>
</dbReference>
<evidence type="ECO:0000256" key="2">
    <source>
        <dbReference type="SAM" id="Phobius"/>
    </source>
</evidence>
<dbReference type="PANTHER" id="PTHR34408:SF1">
    <property type="entry name" value="GLYCOSYL HYDROLASE FAMILY 19 DOMAIN-CONTAINING PROTEIN HI_1415"/>
    <property type="match status" value="1"/>
</dbReference>
<keyword evidence="2" id="KW-0472">Membrane</keyword>
<evidence type="ECO:0000259" key="4">
    <source>
        <dbReference type="PROSITE" id="PS51781"/>
    </source>
</evidence>
<dbReference type="SUPFAM" id="SSF51445">
    <property type="entry name" value="(Trans)glycosidases"/>
    <property type="match status" value="1"/>
</dbReference>
<dbReference type="InterPro" id="IPR029070">
    <property type="entry name" value="Chitinase_insertion_sf"/>
</dbReference>
<feature type="domain" description="SH3b" evidence="4">
    <location>
        <begin position="636"/>
        <end position="700"/>
    </location>
</feature>
<keyword evidence="6" id="KW-0378">Hydrolase</keyword>
<feature type="domain" description="GH18" evidence="5">
    <location>
        <begin position="108"/>
        <end position="424"/>
    </location>
</feature>
<dbReference type="Pfam" id="PF00704">
    <property type="entry name" value="Glyco_hydro_18"/>
    <property type="match status" value="1"/>
</dbReference>
<dbReference type="PROSITE" id="PS50002">
    <property type="entry name" value="SH3"/>
    <property type="match status" value="2"/>
</dbReference>
<keyword evidence="2" id="KW-0812">Transmembrane</keyword>
<evidence type="ECO:0000256" key="1">
    <source>
        <dbReference type="ARBA" id="ARBA00022443"/>
    </source>
</evidence>
<reference evidence="6" key="1">
    <citation type="submission" date="2015-09" db="EMBL/GenBank/DDBJ databases">
        <authorList>
            <consortium name="Pathogen Informatics"/>
        </authorList>
    </citation>
    <scope>NUCLEOTIDE SEQUENCE</scope>
    <source>
        <strain evidence="6">2789STDY5834896</strain>
    </source>
</reference>
<evidence type="ECO:0000259" key="5">
    <source>
        <dbReference type="PROSITE" id="PS51910"/>
    </source>
</evidence>
<keyword evidence="1" id="KW-0728">SH3 domain</keyword>
<organism evidence="6">
    <name type="scientific">uncultured Anaerotruncus sp</name>
    <dbReference type="NCBI Taxonomy" id="905011"/>
    <lineage>
        <taxon>Bacteria</taxon>
        <taxon>Bacillati</taxon>
        <taxon>Bacillota</taxon>
        <taxon>Clostridia</taxon>
        <taxon>Eubacteriales</taxon>
        <taxon>Oscillospiraceae</taxon>
        <taxon>Anaerotruncus</taxon>
        <taxon>environmental samples</taxon>
    </lineage>
</organism>
<dbReference type="PANTHER" id="PTHR34408">
    <property type="entry name" value="FAMILY PROTEIN, PUTATIVE-RELATED"/>
    <property type="match status" value="1"/>
</dbReference>